<dbReference type="GO" id="GO:0016567">
    <property type="term" value="P:protein ubiquitination"/>
    <property type="evidence" value="ECO:0007669"/>
    <property type="project" value="UniProtKB-UniPathway"/>
</dbReference>
<dbReference type="EC" id="2.3.2.27" evidence="5 15"/>
<dbReference type="UniPathway" id="UPA00143"/>
<dbReference type="GO" id="GO:0043023">
    <property type="term" value="F:ribosomal large subunit binding"/>
    <property type="evidence" value="ECO:0007669"/>
    <property type="project" value="TreeGrafter"/>
</dbReference>
<comment type="subcellular location">
    <subcellularLocation>
        <location evidence="2">Cytoplasm</location>
        <location evidence="2">Cytosol</location>
    </subcellularLocation>
</comment>
<keyword evidence="11 14" id="KW-0863">Zinc-finger</keyword>
<dbReference type="InterPro" id="IPR054476">
    <property type="entry name" value="Ltn1_N"/>
</dbReference>
<dbReference type="GO" id="GO:0061630">
    <property type="term" value="F:ubiquitin protein ligase activity"/>
    <property type="evidence" value="ECO:0007669"/>
    <property type="project" value="UniProtKB-UniRule"/>
</dbReference>
<dbReference type="Pfam" id="PF22958">
    <property type="entry name" value="Ltn1_1st"/>
    <property type="match status" value="1"/>
</dbReference>
<comment type="pathway">
    <text evidence="3 15">Protein modification; protein ubiquitination.</text>
</comment>
<dbReference type="SUPFAM" id="SSF57850">
    <property type="entry name" value="RING/U-box"/>
    <property type="match status" value="1"/>
</dbReference>
<evidence type="ECO:0000313" key="18">
    <source>
        <dbReference type="EMBL" id="KAF5751316.1"/>
    </source>
</evidence>
<evidence type="ECO:0000256" key="12">
    <source>
        <dbReference type="ARBA" id="ARBA00022786"/>
    </source>
</evidence>
<evidence type="ECO:0000256" key="3">
    <source>
        <dbReference type="ARBA" id="ARBA00004906"/>
    </source>
</evidence>
<keyword evidence="19" id="KW-1185">Reference proteome</keyword>
<evidence type="ECO:0000256" key="7">
    <source>
        <dbReference type="ARBA" id="ARBA00022490"/>
    </source>
</evidence>
<keyword evidence="10" id="KW-0677">Repeat</keyword>
<keyword evidence="9 15" id="KW-0479">Metal-binding</keyword>
<dbReference type="GO" id="GO:1990116">
    <property type="term" value="P:ribosome-associated ubiquitin-dependent protein catabolic process"/>
    <property type="evidence" value="ECO:0007669"/>
    <property type="project" value="UniProtKB-UniRule"/>
</dbReference>
<evidence type="ECO:0000256" key="13">
    <source>
        <dbReference type="ARBA" id="ARBA00022833"/>
    </source>
</evidence>
<evidence type="ECO:0000313" key="19">
    <source>
        <dbReference type="Proteomes" id="UP000593562"/>
    </source>
</evidence>
<feature type="domain" description="RING-type" evidence="17">
    <location>
        <begin position="1861"/>
        <end position="1908"/>
    </location>
</feature>
<dbReference type="InterPro" id="IPR054477">
    <property type="entry name" value="LTN1_E3_ligase_6th"/>
</dbReference>
<comment type="similarity">
    <text evidence="4 15">Belongs to the LTN1 family.</text>
</comment>
<dbReference type="GO" id="GO:1990112">
    <property type="term" value="C:RQC complex"/>
    <property type="evidence" value="ECO:0007669"/>
    <property type="project" value="UniProtKB-UniRule"/>
</dbReference>
<name>A0A7J7DZ04_TRIWF</name>
<comment type="function">
    <text evidence="15">E3 ubiquitin-protein ligase. Component of the ribosome quality control complex (RQC), a ribosome-associated complex that mediates ubiquitination and extraction of incompletely synthesized nascent chains for proteasomal degradation.</text>
</comment>
<keyword evidence="8 15" id="KW-0808">Transferase</keyword>
<dbReference type="GO" id="GO:0005829">
    <property type="term" value="C:cytosol"/>
    <property type="evidence" value="ECO:0007669"/>
    <property type="project" value="UniProtKB-SubCell"/>
</dbReference>
<dbReference type="GO" id="GO:0008270">
    <property type="term" value="F:zinc ion binding"/>
    <property type="evidence" value="ECO:0007669"/>
    <property type="project" value="UniProtKB-KW"/>
</dbReference>
<dbReference type="InterPro" id="IPR011989">
    <property type="entry name" value="ARM-like"/>
</dbReference>
<evidence type="ECO:0000256" key="2">
    <source>
        <dbReference type="ARBA" id="ARBA00004514"/>
    </source>
</evidence>
<dbReference type="InParanoid" id="A0A7J7DZ04"/>
<evidence type="ECO:0000256" key="10">
    <source>
        <dbReference type="ARBA" id="ARBA00022737"/>
    </source>
</evidence>
<dbReference type="GO" id="GO:0072344">
    <property type="term" value="P:rescue of stalled ribosome"/>
    <property type="evidence" value="ECO:0007669"/>
    <property type="project" value="UniProtKB-UniRule"/>
</dbReference>
<gene>
    <name evidence="18" type="ORF">HS088_TW02G00329</name>
</gene>
<evidence type="ECO:0000259" key="17">
    <source>
        <dbReference type="PROSITE" id="PS50089"/>
    </source>
</evidence>
<evidence type="ECO:0000256" key="16">
    <source>
        <dbReference type="SAM" id="MobiDB-lite"/>
    </source>
</evidence>
<dbReference type="PANTHER" id="PTHR12389">
    <property type="entry name" value="ZINC FINGER PROTEIN 294"/>
    <property type="match status" value="1"/>
</dbReference>
<evidence type="ECO:0000256" key="11">
    <source>
        <dbReference type="ARBA" id="ARBA00022771"/>
    </source>
</evidence>
<dbReference type="InterPro" id="IPR001841">
    <property type="entry name" value="Znf_RING"/>
</dbReference>
<dbReference type="FunCoup" id="A0A7J7DZ04">
    <property type="interactions" value="4888"/>
</dbReference>
<keyword evidence="13 15" id="KW-0862">Zinc</keyword>
<evidence type="ECO:0000256" key="15">
    <source>
        <dbReference type="RuleBase" id="RU367090"/>
    </source>
</evidence>
<feature type="region of interest" description="Disordered" evidence="16">
    <location>
        <begin position="1"/>
        <end position="23"/>
    </location>
</feature>
<feature type="compositionally biased region" description="Low complexity" evidence="16">
    <location>
        <begin position="13"/>
        <end position="23"/>
    </location>
</feature>
<comment type="subunit">
    <text evidence="15">Component of the ribosome quality control complex (RQC).</text>
</comment>
<dbReference type="InterPro" id="IPR013083">
    <property type="entry name" value="Znf_RING/FYVE/PHD"/>
</dbReference>
<dbReference type="Gene3D" id="1.25.10.10">
    <property type="entry name" value="Leucine-rich Repeat Variant"/>
    <property type="match status" value="1"/>
</dbReference>
<evidence type="ECO:0000256" key="1">
    <source>
        <dbReference type="ARBA" id="ARBA00000900"/>
    </source>
</evidence>
<evidence type="ECO:0000256" key="4">
    <source>
        <dbReference type="ARBA" id="ARBA00007997"/>
    </source>
</evidence>
<accession>A0A7J7DZ04</accession>
<dbReference type="SUPFAM" id="SSF48371">
    <property type="entry name" value="ARM repeat"/>
    <property type="match status" value="1"/>
</dbReference>
<dbReference type="SMART" id="SM00184">
    <property type="entry name" value="RING"/>
    <property type="match status" value="1"/>
</dbReference>
<dbReference type="InterPro" id="IPR039804">
    <property type="entry name" value="RING-CH-C4HC3_LTN1"/>
</dbReference>
<dbReference type="InterPro" id="IPR016024">
    <property type="entry name" value="ARM-type_fold"/>
</dbReference>
<feature type="compositionally biased region" description="Basic and acidic residues" evidence="16">
    <location>
        <begin position="1"/>
        <end position="10"/>
    </location>
</feature>
<dbReference type="Pfam" id="PF13639">
    <property type="entry name" value="zf-RING_2"/>
    <property type="match status" value="1"/>
</dbReference>
<dbReference type="EMBL" id="JAAARO010000002">
    <property type="protein sequence ID" value="KAF5751316.1"/>
    <property type="molecule type" value="Genomic_DNA"/>
</dbReference>
<dbReference type="OrthoDB" id="6108at2759"/>
<keyword evidence="12 15" id="KW-0833">Ubl conjugation pathway</keyword>
<proteinExistence type="inferred from homology"/>
<dbReference type="PANTHER" id="PTHR12389:SF0">
    <property type="entry name" value="E3 UBIQUITIN-PROTEIN LIGASE LISTERIN"/>
    <property type="match status" value="1"/>
</dbReference>
<dbReference type="Gene3D" id="3.30.40.10">
    <property type="entry name" value="Zinc/RING finger domain, C3HC4 (zinc finger)"/>
    <property type="match status" value="1"/>
</dbReference>
<evidence type="ECO:0000256" key="8">
    <source>
        <dbReference type="ARBA" id="ARBA00022679"/>
    </source>
</evidence>
<evidence type="ECO:0000256" key="6">
    <source>
        <dbReference type="ARBA" id="ARBA00017157"/>
    </source>
</evidence>
<sequence length="1911" mass="214411">MGRQKGEARSKARPSSSSLAASLLPSESAAATVGFGGYIGSSRFDPSLAGSDSGTFPDVDSEVAVHLKRLGRKDATTKLKALASLSLLFKQKPGKEIVPILPQWAFEYKRLLLDYNREVRRAANDTMANLVVTVGRDIAPHLKSLMGPWWFSQFDPVPEVSSAGKQSLQAAFPAQEKRLDALMYCTSEIFMYLEENLKLTPQSMSDRSAALDELEEMHQQAISSSLLALATLLDVLICVRLERPSFEDGTVEPRNASKARATAISLAEKLFYAHKCFLDFLKSKSPTIRSATYSVLSSFIKNIHEAIEGNLKTLAPAILGAFEEKDPICHSSMWDVILLFSRRFPDSWMLLNVQKTLVNQLWHFLRNGCFGSQKVSYPALVLFLDVVPSKAVGGEKFFLDFLHNLWAGRNLLYSSSAEHGPFFQAFRECFLWVLQNASRYCGNVDTTSCFQATLVDDIPVKLLWQDYLFFVDSRKLERVACGMPEDIILEDSNGLVYRKKLDIANIKYPTGYLRHLGTYIVEILSGIYLQDRGLLSPFCMEFQKNCLGMFQETESGEAPTGQMERIIQFISLLEQHAIQKGETWPLAYLIGPMWTKSFALIKSLQDLPDAVELLSVTVSLFGPRKIVREFLINDEAADSSCALADDRDKEVEPEKFVQVFKETFIPWCLLEHNSSNSARLDLLLVFLDDEYFSEQWHAIISHAIDLDGSQSGKGCLDSDWLIVLTMLLEKARAKIMKRQVGVHSNNQQGFHPDYLHHKLLDSAVIAIASSIPPIRTYDAQFVCAVLGGSTEGNQISFVSRNTVILIFKEVFKKILTFVEGSSFTCVRESGPLLTAEANNLAAGKQYSTNVIEIADFALEVLNGSFFCLETLKDDHELVSGILASIFVIKWEHEMLRSENDALDDVYKKKTKDRLDFGKSILRCFCRISDRFWSSLSIDCRKRLGIVLVHFVRASIFQKDELGTAKISSLGCNWMLELLDCLCQNEDEEQILLDQLLSKGDKWPVWVNLEGSASLDMESVSIDFYAFRNLELVSLIDKLCQKIGIDKVIGGAVKNDPPLPQMEATDENEFSRAWLAAEMLCTWNWPEGGAVISFLPSLTKYAKNQSHSSREKLLDSIFNILLDVSLINGGSCADILFRVCPALDDVVDKIEEPYLRALVSLLATLFKADVWAIGKGMRLLDMLASRLHIGEVVNQNCLKILPLIVSVLLRFSSQRSLNTGQCSKDDDLDSLDEHQIQDTVKDWLRRTLLLPPLVTWQTGQDIEEWFLLVLSCYPIGANGVRETLKLERNISSVERALILDLYRKQRIGSHAFPTNLPPLVQMLLSKLMIISVGYCWKEFIDEDWEFFFSHLRCWIQSAVVMMEEVAENINDAITGSSTSDNMSVILKNLGQIVLISNDFPIDIASNALASFSLFCGHPGFQQSENVENPEMLLTQRFDPIKDRIVEGILRIFFCTGIAEAIASSYCDEATSTVASSRLEHLSFWKLIASNVVNSSLQARDRAVKSVKFWSLSKGPIDSLYAILFSTRSIPSLQFAAYVVLTTEPISQLAVIEDESASPSVADSTSPDLDTSHLDLVSGKNIHLKEEISCMIEKSPFEVLETDLVAQERVNVFLAWSLFLSHLSSFSLSSVREQLVQYVLDSTNLIILDCIFQHIPLDSCMSQSQKKRDTEIPAATSAAASAATHAITTGSLLFYVESLWPIDAVKMASLAGALLGLMLRVLPAYARGWFTELRDRSFSPLIESFVRSWCSPPLVANELLQIKKANIADENLEVSVSKSTNEVVATYKKEETGMDLIIRLPASYPLRPVDIDCTRSLGISEVKRRKWLMSLASFVHNQNGALAEAIRIWKRNLHKEFEHVEECPICYSVIHTVNHSLPRLACKTCKHKFHSHCLFKWFRTSHKSTCPLCQSQF</sequence>
<dbReference type="InterPro" id="IPR054478">
    <property type="entry name" value="LTN1_UBC"/>
</dbReference>
<protein>
    <recommendedName>
        <fullName evidence="6 15">E3 ubiquitin-protein ligase listerin</fullName>
        <ecNumber evidence="5 15">2.3.2.27</ecNumber>
    </recommendedName>
    <alternativeName>
        <fullName evidence="15">RING-type E3 ubiquitin transferase listerin</fullName>
    </alternativeName>
</protein>
<dbReference type="InterPro" id="IPR039795">
    <property type="entry name" value="LTN1/Rkr1"/>
</dbReference>
<dbReference type="Pfam" id="PF22999">
    <property type="entry name" value="LTN1_E3_ligase_6th"/>
    <property type="match status" value="1"/>
</dbReference>
<keyword evidence="7" id="KW-0963">Cytoplasm</keyword>
<dbReference type="CDD" id="cd16491">
    <property type="entry name" value="RING-CH-C4HC3_LTN1"/>
    <property type="match status" value="1"/>
</dbReference>
<dbReference type="PROSITE" id="PS50089">
    <property type="entry name" value="ZF_RING_2"/>
    <property type="match status" value="1"/>
</dbReference>
<evidence type="ECO:0000256" key="9">
    <source>
        <dbReference type="ARBA" id="ARBA00022723"/>
    </source>
</evidence>
<comment type="catalytic activity">
    <reaction evidence="1 15">
        <text>S-ubiquitinyl-[E2 ubiquitin-conjugating enzyme]-L-cysteine + [acceptor protein]-L-lysine = [E2 ubiquitin-conjugating enzyme]-L-cysteine + N(6)-ubiquitinyl-[acceptor protein]-L-lysine.</text>
        <dbReference type="EC" id="2.3.2.27"/>
    </reaction>
</comment>
<evidence type="ECO:0000256" key="5">
    <source>
        <dbReference type="ARBA" id="ARBA00012483"/>
    </source>
</evidence>
<evidence type="ECO:0000256" key="14">
    <source>
        <dbReference type="PROSITE-ProRule" id="PRU00175"/>
    </source>
</evidence>
<comment type="caution">
    <text evidence="18">The sequence shown here is derived from an EMBL/GenBank/DDBJ whole genome shotgun (WGS) entry which is preliminary data.</text>
</comment>
<organism evidence="18 19">
    <name type="scientific">Tripterygium wilfordii</name>
    <name type="common">Thunder God vine</name>
    <dbReference type="NCBI Taxonomy" id="458696"/>
    <lineage>
        <taxon>Eukaryota</taxon>
        <taxon>Viridiplantae</taxon>
        <taxon>Streptophyta</taxon>
        <taxon>Embryophyta</taxon>
        <taxon>Tracheophyta</taxon>
        <taxon>Spermatophyta</taxon>
        <taxon>Magnoliopsida</taxon>
        <taxon>eudicotyledons</taxon>
        <taxon>Gunneridae</taxon>
        <taxon>Pentapetalae</taxon>
        <taxon>rosids</taxon>
        <taxon>fabids</taxon>
        <taxon>Celastrales</taxon>
        <taxon>Celastraceae</taxon>
        <taxon>Tripterygium</taxon>
    </lineage>
</organism>
<dbReference type="FunFam" id="3.30.40.10:FF:000038">
    <property type="entry name" value="E3 ubiquitin-protein ligase listerin"/>
    <property type="match status" value="1"/>
</dbReference>
<dbReference type="Pfam" id="PF23009">
    <property type="entry name" value="UBC_like"/>
    <property type="match status" value="1"/>
</dbReference>
<reference evidence="18 19" key="1">
    <citation type="journal article" date="2020" name="Nat. Commun.">
        <title>Genome of Tripterygium wilfordii and identification of cytochrome P450 involved in triptolide biosynthesis.</title>
        <authorList>
            <person name="Tu L."/>
            <person name="Su P."/>
            <person name="Zhang Z."/>
            <person name="Gao L."/>
            <person name="Wang J."/>
            <person name="Hu T."/>
            <person name="Zhou J."/>
            <person name="Zhang Y."/>
            <person name="Zhao Y."/>
            <person name="Liu Y."/>
            <person name="Song Y."/>
            <person name="Tong Y."/>
            <person name="Lu Y."/>
            <person name="Yang J."/>
            <person name="Xu C."/>
            <person name="Jia M."/>
            <person name="Peters R.J."/>
            <person name="Huang L."/>
            <person name="Gao W."/>
        </authorList>
    </citation>
    <scope>NUCLEOTIDE SEQUENCE [LARGE SCALE GENOMIC DNA]</scope>
    <source>
        <strain evidence="19">cv. XIE 37</strain>
        <tissue evidence="18">Leaf</tissue>
    </source>
</reference>
<dbReference type="Proteomes" id="UP000593562">
    <property type="component" value="Unassembled WGS sequence"/>
</dbReference>